<dbReference type="RefSeq" id="WP_223401969.1">
    <property type="nucleotide sequence ID" value="NZ_JAGSHT010000002.1"/>
</dbReference>
<dbReference type="InterPro" id="IPR015943">
    <property type="entry name" value="WD40/YVTN_repeat-like_dom_sf"/>
</dbReference>
<proteinExistence type="inferred from homology"/>
<sequence>MLIASRTPTGGLWRWDGGTGPAAQVVDAPDTAFVLPLPDGRLVTLGGEEDGHLRILERSGARYTIAAEIATQGGEPCHAALLPDGEHLVVVNYYLEGSVLVVALADGPRIVQRIVLDEPGAAVVPDRQEAPHPHFALVTGEWVVVSDLGCDTLRLFRWDAGVLVQVGACATPPGAGPRHLAIHDATLVVSAELSNEVLAAPLDNVLAGAAQWRAQPASRREFASARDGGGPLTHPGEIVVAGTGRVFVANRGAGTLGLIDVDRGGGLTFVSDLETGGAWPQHVALQGGEPYVALRDDDLVVGPDGRVSVPKPVWLAVLPD</sequence>
<keyword evidence="3" id="KW-1185">Reference proteome</keyword>
<evidence type="ECO:0000313" key="3">
    <source>
        <dbReference type="Proteomes" id="UP000826651"/>
    </source>
</evidence>
<dbReference type="InterPro" id="IPR011048">
    <property type="entry name" value="Haem_d1_sf"/>
</dbReference>
<dbReference type="PANTHER" id="PTHR30344:SF1">
    <property type="entry name" value="6-PHOSPHOGLUCONOLACTONASE"/>
    <property type="match status" value="1"/>
</dbReference>
<gene>
    <name evidence="2" type="ORF">KCQ71_01170</name>
</gene>
<comment type="caution">
    <text evidence="2">The sequence shown here is derived from an EMBL/GenBank/DDBJ whole genome shotgun (WGS) entry which is preliminary data.</text>
</comment>
<dbReference type="Gene3D" id="2.130.10.10">
    <property type="entry name" value="YVTN repeat-like/Quinoprotein amine dehydrogenase"/>
    <property type="match status" value="1"/>
</dbReference>
<protein>
    <submittedName>
        <fullName evidence="2">Beta-propeller fold lactonase family protein</fullName>
    </submittedName>
</protein>
<accession>A0ABS7S329</accession>
<dbReference type="Pfam" id="PF10282">
    <property type="entry name" value="Lactonase"/>
    <property type="match status" value="1"/>
</dbReference>
<reference evidence="2 3" key="1">
    <citation type="submission" date="2021-04" db="EMBL/GenBank/DDBJ databases">
        <title>Ruania sp. nov., isolated from sandy soil of mangrove forest.</title>
        <authorList>
            <person name="Ge X."/>
            <person name="Huang R."/>
            <person name="Liu W."/>
        </authorList>
    </citation>
    <scope>NUCLEOTIDE SEQUENCE [LARGE SCALE GENOMIC DNA]</scope>
    <source>
        <strain evidence="2 3">N2-46</strain>
    </source>
</reference>
<dbReference type="SUPFAM" id="SSF51004">
    <property type="entry name" value="C-terminal (heme d1) domain of cytochrome cd1-nitrite reductase"/>
    <property type="match status" value="1"/>
</dbReference>
<name>A0ABS7S329_9MICO</name>
<dbReference type="InterPro" id="IPR019405">
    <property type="entry name" value="Lactonase_7-beta_prop"/>
</dbReference>
<comment type="similarity">
    <text evidence="1">Belongs to the cycloisomerase 2 family.</text>
</comment>
<evidence type="ECO:0000256" key="1">
    <source>
        <dbReference type="ARBA" id="ARBA00005564"/>
    </source>
</evidence>
<dbReference type="Proteomes" id="UP000826651">
    <property type="component" value="Unassembled WGS sequence"/>
</dbReference>
<dbReference type="PANTHER" id="PTHR30344">
    <property type="entry name" value="6-PHOSPHOGLUCONOLACTONASE-RELATED"/>
    <property type="match status" value="1"/>
</dbReference>
<dbReference type="EMBL" id="JAGSHT010000002">
    <property type="protein sequence ID" value="MBZ2194747.1"/>
    <property type="molecule type" value="Genomic_DNA"/>
</dbReference>
<dbReference type="InterPro" id="IPR050282">
    <property type="entry name" value="Cycloisomerase_2"/>
</dbReference>
<evidence type="ECO:0000313" key="2">
    <source>
        <dbReference type="EMBL" id="MBZ2194747.1"/>
    </source>
</evidence>
<organism evidence="2 3">
    <name type="scientific">Occultella gossypii</name>
    <dbReference type="NCBI Taxonomy" id="2800820"/>
    <lineage>
        <taxon>Bacteria</taxon>
        <taxon>Bacillati</taxon>
        <taxon>Actinomycetota</taxon>
        <taxon>Actinomycetes</taxon>
        <taxon>Micrococcales</taxon>
        <taxon>Ruaniaceae</taxon>
        <taxon>Occultella</taxon>
    </lineage>
</organism>